<dbReference type="Proteomes" id="UP000535020">
    <property type="component" value="Unassembled WGS sequence"/>
</dbReference>
<protein>
    <submittedName>
        <fullName evidence="2">Uncharacterized protein</fullName>
    </submittedName>
</protein>
<reference evidence="2 3" key="1">
    <citation type="submission" date="2020-07" db="EMBL/GenBank/DDBJ databases">
        <authorList>
            <person name="Sun Q."/>
        </authorList>
    </citation>
    <scope>NUCLEOTIDE SEQUENCE [LARGE SCALE GENOMIC DNA]</scope>
    <source>
        <strain evidence="2 3">MAH-1</strain>
    </source>
</reference>
<dbReference type="AlphaFoldDB" id="A0A7Y8Y3Q2"/>
<name>A0A7Y8Y3Q2_9FLAO</name>
<gene>
    <name evidence="2" type="ORF">HZF10_07355</name>
</gene>
<keyword evidence="3" id="KW-1185">Reference proteome</keyword>
<accession>A0A7Y8Y3Q2</accession>
<evidence type="ECO:0000313" key="3">
    <source>
        <dbReference type="Proteomes" id="UP000535020"/>
    </source>
</evidence>
<feature type="chain" id="PRO_5030981200" evidence="1">
    <location>
        <begin position="23"/>
        <end position="878"/>
    </location>
</feature>
<dbReference type="EMBL" id="JACBJI010000002">
    <property type="protein sequence ID" value="NYA70730.1"/>
    <property type="molecule type" value="Genomic_DNA"/>
</dbReference>
<evidence type="ECO:0000313" key="2">
    <source>
        <dbReference type="EMBL" id="NYA70730.1"/>
    </source>
</evidence>
<feature type="signal peptide" evidence="1">
    <location>
        <begin position="1"/>
        <end position="22"/>
    </location>
</feature>
<proteinExistence type="predicted"/>
<keyword evidence="1" id="KW-0732">Signal</keyword>
<dbReference type="RefSeq" id="WP_176005552.1">
    <property type="nucleotide sequence ID" value="NZ_JABWMI010000009.1"/>
</dbReference>
<organism evidence="2 3">
    <name type="scientific">Flavobacterium agri</name>
    <dbReference type="NCBI Taxonomy" id="2743471"/>
    <lineage>
        <taxon>Bacteria</taxon>
        <taxon>Pseudomonadati</taxon>
        <taxon>Bacteroidota</taxon>
        <taxon>Flavobacteriia</taxon>
        <taxon>Flavobacteriales</taxon>
        <taxon>Flavobacteriaceae</taxon>
        <taxon>Flavobacterium</taxon>
    </lineage>
</organism>
<sequence length="878" mass="91030">MKRIIARSAYLLFLFSSFLSRAQVGIGTVTPSGALDVVSTTDGLLIPRISLTATNVATVVTPTVSELVYNTNTSAAGANQVTPGYYYWNGSIWVRLATGTSSYWALTGNSGTAAGTNFLGTTDAVDLRIRTNNTDRWNISNANNGQLQSFSIGTSVAPTFSFTSDPNTGIFSSGPDALDFSTGAGARLRIPNADQVHALALGTAALPFYSFSADANTGIFSPSADALSVATNGTERIRVDANGKIVIGATTANAMLDVTSTNDGLLIPRVALTATNSALPLTTPTTSELVYNTATAGTAPNNVTPAFYYWDGAQWTKLAIGNNNDWTITGNSGTVAGTNFIGTSDAIDLRIKTNNTDRWNISNANNGQLQPYSLGTAALPIYSFQTDTNTGIFSAAADNLSLTTNGVEGFRLRNTGNVTIGTTYASVDAAPTNGLRVQGSTVIGKANGEDSRDVLSAHTSATSYGNLTGYPNATSKRALAAYADAGGIGVLGYSNNTGYGVVGLTKTGSLSSFIRTGEGLVGQADGATTGIIPIGSHGVIDETATGNWKATGVLGENNNITQGLGFQGGSYNQGNLGALSGVYGNIGSRVTSASSNSYMFGVVGDILTLGSGTIADGTGGVLGFGGSGNFGMLGYRGLSGITYSVYGGGSGSSILAINTGNRMVDRTKPNNRIGLGITGGFMGGYVAGNQFGLVSHGSEFGAYVQGKTIVNEPIVKLTDNGGSERSATFVPTSTEIDIMTRGKGQLQNGTAFIAFKSAFAESVASAETINVTITPTAETKGVFVNRVTEEGFYVTENGSGTSNASFNWVAVGTQKGFEDGMSISKTVLAREFDDKMKNVMASESQNEGTSIYYDGQNVRFDRIPESFLQHSRKEESKK</sequence>
<evidence type="ECO:0000256" key="1">
    <source>
        <dbReference type="SAM" id="SignalP"/>
    </source>
</evidence>
<comment type="caution">
    <text evidence="2">The sequence shown here is derived from an EMBL/GenBank/DDBJ whole genome shotgun (WGS) entry which is preliminary data.</text>
</comment>